<organism evidence="1 2">
    <name type="scientific">Waltera intestinalis</name>
    <dbReference type="NCBI Taxonomy" id="2606635"/>
    <lineage>
        <taxon>Bacteria</taxon>
        <taxon>Bacillati</taxon>
        <taxon>Bacillota</taxon>
        <taxon>Clostridia</taxon>
        <taxon>Lachnospirales</taxon>
        <taxon>Lachnospiraceae</taxon>
        <taxon>Waltera</taxon>
    </lineage>
</organism>
<evidence type="ECO:0000313" key="2">
    <source>
        <dbReference type="Proteomes" id="UP000476055"/>
    </source>
</evidence>
<sequence length="138" mass="16041">MNIKECIDRVDSVKPNSYSEEDKVRWLSYLDATIFNDIVKTHEPECKDTPTEFTGYDADHMNVKLLAAPPYDELYVAYLKMRIDEENGETARYNNSAMAYNAYYADFAKWYNRTHMPLGVRYVDYFGGGNDYAISVLK</sequence>
<dbReference type="Proteomes" id="UP000476055">
    <property type="component" value="Unassembled WGS sequence"/>
</dbReference>
<dbReference type="AlphaFoldDB" id="A0A6L5YHX9"/>
<name>A0A6L5YHX9_9FIRM</name>
<dbReference type="RefSeq" id="WP_154495254.1">
    <property type="nucleotide sequence ID" value="NZ_VUMU01000002.1"/>
</dbReference>
<accession>A0A6L5YHX9</accession>
<dbReference type="EMBL" id="VUMU01000002">
    <property type="protein sequence ID" value="MST57287.1"/>
    <property type="molecule type" value="Genomic_DNA"/>
</dbReference>
<reference evidence="1 2" key="1">
    <citation type="submission" date="2019-08" db="EMBL/GenBank/DDBJ databases">
        <title>In-depth cultivation of the pig gut microbiome towards novel bacterial diversity and tailored functional studies.</title>
        <authorList>
            <person name="Wylensek D."/>
            <person name="Hitch T.C.A."/>
            <person name="Clavel T."/>
        </authorList>
    </citation>
    <scope>NUCLEOTIDE SEQUENCE [LARGE SCALE GENOMIC DNA]</scope>
    <source>
        <strain evidence="1 2">WCA3-601-WT-6H</strain>
    </source>
</reference>
<keyword evidence="2" id="KW-1185">Reference proteome</keyword>
<evidence type="ECO:0000313" key="1">
    <source>
        <dbReference type="EMBL" id="MST57287.1"/>
    </source>
</evidence>
<protein>
    <submittedName>
        <fullName evidence="1">Uncharacterized protein</fullName>
    </submittedName>
</protein>
<comment type="caution">
    <text evidence="1">The sequence shown here is derived from an EMBL/GenBank/DDBJ whole genome shotgun (WGS) entry which is preliminary data.</text>
</comment>
<gene>
    <name evidence="1" type="ORF">FYJ59_03330</name>
</gene>
<proteinExistence type="predicted"/>